<dbReference type="Pfam" id="PF00877">
    <property type="entry name" value="NLPC_P60"/>
    <property type="match status" value="1"/>
</dbReference>
<dbReference type="PANTHER" id="PTHR47053:SF1">
    <property type="entry name" value="MUREIN DD-ENDOPEPTIDASE MEPH-RELATED"/>
    <property type="match status" value="1"/>
</dbReference>
<organism evidence="7 8">
    <name type="scientific">Ureibacillus manganicus DSM 26584</name>
    <dbReference type="NCBI Taxonomy" id="1384049"/>
    <lineage>
        <taxon>Bacteria</taxon>
        <taxon>Bacillati</taxon>
        <taxon>Bacillota</taxon>
        <taxon>Bacilli</taxon>
        <taxon>Bacillales</taxon>
        <taxon>Caryophanaceae</taxon>
        <taxon>Ureibacillus</taxon>
    </lineage>
</organism>
<sequence length="307" mass="32971">MKKKKWLLPIFASFMIFSGIGINETEAASPSHLTSTALSYIGAPYKYGGTSITSGIDCSAYTQLVFSKLGIHLDRTSKDQYQQGTKVAKNNLETGDLVFFNTSGRGISHVGIYIGSGKFVSATTSGGVAIDHINDPYYWGKRYVGAKRVANFSNVEVASVKAAAVDFNVYASRGEVALQLAESLGLDTSDTNSPFPDVKASSEYAGATVALNKIGAFVGDEEGKFNPASPITRGELAQVLIVAFNMKAQENVEQFIDVPTTHWAYNSVSILSSNKVTIGIGDGLYGVKDHVRLDHLGLFVERAETIE</sequence>
<feature type="domain" description="SLH" evidence="5">
    <location>
        <begin position="191"/>
        <end position="254"/>
    </location>
</feature>
<dbReference type="eggNOG" id="COG0791">
    <property type="taxonomic scope" value="Bacteria"/>
</dbReference>
<comment type="similarity">
    <text evidence="1">Belongs to the peptidase C40 family.</text>
</comment>
<dbReference type="InterPro" id="IPR001119">
    <property type="entry name" value="SLH_dom"/>
</dbReference>
<evidence type="ECO:0000313" key="8">
    <source>
        <dbReference type="Proteomes" id="UP000030416"/>
    </source>
</evidence>
<evidence type="ECO:0000313" key="7">
    <source>
        <dbReference type="EMBL" id="KGR80121.1"/>
    </source>
</evidence>
<evidence type="ECO:0000256" key="4">
    <source>
        <dbReference type="ARBA" id="ARBA00022807"/>
    </source>
</evidence>
<dbReference type="InterPro" id="IPR051202">
    <property type="entry name" value="Peptidase_C40"/>
</dbReference>
<evidence type="ECO:0000259" key="6">
    <source>
        <dbReference type="PROSITE" id="PS51935"/>
    </source>
</evidence>
<dbReference type="GO" id="GO:0008234">
    <property type="term" value="F:cysteine-type peptidase activity"/>
    <property type="evidence" value="ECO:0007669"/>
    <property type="project" value="UniProtKB-KW"/>
</dbReference>
<dbReference type="Pfam" id="PF00395">
    <property type="entry name" value="SLH"/>
    <property type="match status" value="2"/>
</dbReference>
<keyword evidence="8" id="KW-1185">Reference proteome</keyword>
<evidence type="ECO:0000256" key="3">
    <source>
        <dbReference type="ARBA" id="ARBA00022801"/>
    </source>
</evidence>
<gene>
    <name evidence="7" type="ORF">CD29_01810</name>
</gene>
<dbReference type="InterPro" id="IPR000064">
    <property type="entry name" value="NLP_P60_dom"/>
</dbReference>
<protein>
    <submittedName>
        <fullName evidence="7">Peptidase</fullName>
    </submittedName>
</protein>
<dbReference type="PANTHER" id="PTHR47053">
    <property type="entry name" value="MUREIN DD-ENDOPEPTIDASE MEPH-RELATED"/>
    <property type="match status" value="1"/>
</dbReference>
<dbReference type="Gene3D" id="3.90.1720.10">
    <property type="entry name" value="endopeptidase domain like (from Nostoc punctiforme)"/>
    <property type="match status" value="1"/>
</dbReference>
<proteinExistence type="inferred from homology"/>
<keyword evidence="3" id="KW-0378">Hydrolase</keyword>
<dbReference type="EMBL" id="JPVN01000002">
    <property type="protein sequence ID" value="KGR80121.1"/>
    <property type="molecule type" value="Genomic_DNA"/>
</dbReference>
<name>A0A0A3I5N9_9BACL</name>
<keyword evidence="4" id="KW-0788">Thiol protease</keyword>
<reference evidence="7 8" key="1">
    <citation type="submission" date="2014-02" db="EMBL/GenBank/DDBJ databases">
        <title>Draft genome sequence of Lysinibacillus manganicus DSM 26584T.</title>
        <authorList>
            <person name="Zhang F."/>
            <person name="Wang G."/>
            <person name="Zhang L."/>
        </authorList>
    </citation>
    <scope>NUCLEOTIDE SEQUENCE [LARGE SCALE GENOMIC DNA]</scope>
    <source>
        <strain evidence="7 8">DSM 26584</strain>
    </source>
</reference>
<dbReference type="GO" id="GO:0006508">
    <property type="term" value="P:proteolysis"/>
    <property type="evidence" value="ECO:0007669"/>
    <property type="project" value="UniProtKB-KW"/>
</dbReference>
<evidence type="ECO:0000256" key="1">
    <source>
        <dbReference type="ARBA" id="ARBA00007074"/>
    </source>
</evidence>
<dbReference type="Proteomes" id="UP000030416">
    <property type="component" value="Unassembled WGS sequence"/>
</dbReference>
<dbReference type="PROSITE" id="PS51935">
    <property type="entry name" value="NLPC_P60"/>
    <property type="match status" value="1"/>
</dbReference>
<comment type="caution">
    <text evidence="7">The sequence shown here is derived from an EMBL/GenBank/DDBJ whole genome shotgun (WGS) entry which is preliminary data.</text>
</comment>
<dbReference type="SUPFAM" id="SSF54001">
    <property type="entry name" value="Cysteine proteinases"/>
    <property type="match status" value="1"/>
</dbReference>
<dbReference type="PROSITE" id="PS51272">
    <property type="entry name" value="SLH"/>
    <property type="match status" value="1"/>
</dbReference>
<dbReference type="InterPro" id="IPR038765">
    <property type="entry name" value="Papain-like_cys_pep_sf"/>
</dbReference>
<feature type="domain" description="NlpC/P60" evidence="6">
    <location>
        <begin position="27"/>
        <end position="150"/>
    </location>
</feature>
<accession>A0A0A3I5N9</accession>
<evidence type="ECO:0000259" key="5">
    <source>
        <dbReference type="PROSITE" id="PS51272"/>
    </source>
</evidence>
<dbReference type="AlphaFoldDB" id="A0A0A3I5N9"/>
<evidence type="ECO:0000256" key="2">
    <source>
        <dbReference type="ARBA" id="ARBA00022670"/>
    </source>
</evidence>
<keyword evidence="2" id="KW-0645">Protease</keyword>